<comment type="catalytic activity">
    <reaction evidence="6">
        <text>cytidine(1402) in 16S rRNA + S-adenosyl-L-methionine = N(4)-methylcytidine(1402) in 16S rRNA + S-adenosyl-L-homocysteine + H(+)</text>
        <dbReference type="Rhea" id="RHEA:42928"/>
        <dbReference type="Rhea" id="RHEA-COMP:10286"/>
        <dbReference type="Rhea" id="RHEA-COMP:10287"/>
        <dbReference type="ChEBI" id="CHEBI:15378"/>
        <dbReference type="ChEBI" id="CHEBI:57856"/>
        <dbReference type="ChEBI" id="CHEBI:59789"/>
        <dbReference type="ChEBI" id="CHEBI:74506"/>
        <dbReference type="ChEBI" id="CHEBI:82748"/>
        <dbReference type="EC" id="2.1.1.199"/>
    </reaction>
</comment>
<dbReference type="EC" id="2.1.1.199" evidence="6"/>
<keyword evidence="3 6" id="KW-0489">Methyltransferase</keyword>
<dbReference type="PANTHER" id="PTHR11265">
    <property type="entry name" value="S-ADENOSYL-METHYLTRANSFERASE MRAW"/>
    <property type="match status" value="1"/>
</dbReference>
<organism evidence="7 8">
    <name type="scientific">Sediminicurvatus halobius</name>
    <dbReference type="NCBI Taxonomy" id="2182432"/>
    <lineage>
        <taxon>Bacteria</taxon>
        <taxon>Pseudomonadati</taxon>
        <taxon>Pseudomonadota</taxon>
        <taxon>Gammaproteobacteria</taxon>
        <taxon>Chromatiales</taxon>
        <taxon>Ectothiorhodospiraceae</taxon>
        <taxon>Sediminicurvatus</taxon>
    </lineage>
</organism>
<dbReference type="InterPro" id="IPR029063">
    <property type="entry name" value="SAM-dependent_MTases_sf"/>
</dbReference>
<dbReference type="SUPFAM" id="SSF53335">
    <property type="entry name" value="S-adenosyl-L-methionine-dependent methyltransferases"/>
    <property type="match status" value="1"/>
</dbReference>
<dbReference type="InterPro" id="IPR002903">
    <property type="entry name" value="RsmH"/>
</dbReference>
<dbReference type="AlphaFoldDB" id="A0A2U2N7L5"/>
<keyword evidence="2 6" id="KW-0698">rRNA processing</keyword>
<dbReference type="GO" id="GO:0070475">
    <property type="term" value="P:rRNA base methylation"/>
    <property type="evidence" value="ECO:0007669"/>
    <property type="project" value="UniProtKB-UniRule"/>
</dbReference>
<accession>A0A2U2N7L5</accession>
<feature type="binding site" evidence="6">
    <location>
        <position position="80"/>
    </location>
    <ligand>
        <name>S-adenosyl-L-methionine</name>
        <dbReference type="ChEBI" id="CHEBI:59789"/>
    </ligand>
</feature>
<dbReference type="GO" id="GO:0005737">
    <property type="term" value="C:cytoplasm"/>
    <property type="evidence" value="ECO:0007669"/>
    <property type="project" value="UniProtKB-SubCell"/>
</dbReference>
<dbReference type="Gene3D" id="3.40.50.150">
    <property type="entry name" value="Vaccinia Virus protein VP39"/>
    <property type="match status" value="1"/>
</dbReference>
<dbReference type="NCBIfam" id="TIGR00006">
    <property type="entry name" value="16S rRNA (cytosine(1402)-N(4))-methyltransferase RsmH"/>
    <property type="match status" value="1"/>
</dbReference>
<feature type="binding site" evidence="6">
    <location>
        <position position="109"/>
    </location>
    <ligand>
        <name>S-adenosyl-L-methionine</name>
        <dbReference type="ChEBI" id="CHEBI:59789"/>
    </ligand>
</feature>
<name>A0A2U2N7L5_9GAMM</name>
<comment type="subcellular location">
    <subcellularLocation>
        <location evidence="6">Cytoplasm</location>
    </subcellularLocation>
</comment>
<keyword evidence="5 6" id="KW-0949">S-adenosyl-L-methionine</keyword>
<evidence type="ECO:0000256" key="3">
    <source>
        <dbReference type="ARBA" id="ARBA00022603"/>
    </source>
</evidence>
<evidence type="ECO:0000256" key="6">
    <source>
        <dbReference type="HAMAP-Rule" id="MF_01007"/>
    </source>
</evidence>
<evidence type="ECO:0000256" key="4">
    <source>
        <dbReference type="ARBA" id="ARBA00022679"/>
    </source>
</evidence>
<dbReference type="Pfam" id="PF01795">
    <property type="entry name" value="Methyltransf_5"/>
    <property type="match status" value="1"/>
</dbReference>
<dbReference type="RefSeq" id="WP_109675957.1">
    <property type="nucleotide sequence ID" value="NZ_QFFI01000003.1"/>
</dbReference>
<keyword evidence="6" id="KW-0963">Cytoplasm</keyword>
<gene>
    <name evidence="6" type="primary">rsmH</name>
    <name evidence="7" type="ORF">DEM34_02590</name>
</gene>
<comment type="function">
    <text evidence="6">Specifically methylates the N4 position of cytidine in position 1402 (C1402) of 16S rRNA.</text>
</comment>
<comment type="similarity">
    <text evidence="1 6">Belongs to the methyltransferase superfamily. RsmH family.</text>
</comment>
<feature type="binding site" evidence="6">
    <location>
        <begin position="34"/>
        <end position="36"/>
    </location>
    <ligand>
        <name>S-adenosyl-L-methionine</name>
        <dbReference type="ChEBI" id="CHEBI:59789"/>
    </ligand>
</feature>
<evidence type="ECO:0000313" key="8">
    <source>
        <dbReference type="Proteomes" id="UP000245474"/>
    </source>
</evidence>
<feature type="binding site" evidence="6">
    <location>
        <position position="102"/>
    </location>
    <ligand>
        <name>S-adenosyl-L-methionine</name>
        <dbReference type="ChEBI" id="CHEBI:59789"/>
    </ligand>
</feature>
<protein>
    <recommendedName>
        <fullName evidence="6">Ribosomal RNA small subunit methyltransferase H</fullName>
        <ecNumber evidence="6">2.1.1.199</ecNumber>
    </recommendedName>
    <alternativeName>
        <fullName evidence="6">16S rRNA m(4)C1402 methyltransferase</fullName>
    </alternativeName>
    <alternativeName>
        <fullName evidence="6">rRNA (cytosine-N(4)-)-methyltransferase RsmH</fullName>
    </alternativeName>
</protein>
<dbReference type="Proteomes" id="UP000245474">
    <property type="component" value="Unassembled WGS sequence"/>
</dbReference>
<dbReference type="PIRSF" id="PIRSF004486">
    <property type="entry name" value="MraW"/>
    <property type="match status" value="1"/>
</dbReference>
<keyword evidence="8" id="KW-1185">Reference proteome</keyword>
<comment type="caution">
    <text evidence="7">The sequence shown here is derived from an EMBL/GenBank/DDBJ whole genome shotgun (WGS) entry which is preliminary data.</text>
</comment>
<feature type="binding site" evidence="6">
    <location>
        <position position="54"/>
    </location>
    <ligand>
        <name>S-adenosyl-L-methionine</name>
        <dbReference type="ChEBI" id="CHEBI:59789"/>
    </ligand>
</feature>
<dbReference type="GO" id="GO:0071424">
    <property type="term" value="F:rRNA (cytosine-N4-)-methyltransferase activity"/>
    <property type="evidence" value="ECO:0007669"/>
    <property type="project" value="UniProtKB-UniRule"/>
</dbReference>
<dbReference type="SUPFAM" id="SSF81799">
    <property type="entry name" value="Putative methyltransferase TM0872, insert domain"/>
    <property type="match status" value="1"/>
</dbReference>
<dbReference type="Gene3D" id="1.10.150.170">
    <property type="entry name" value="Putative methyltransferase TM0872, insert domain"/>
    <property type="match status" value="1"/>
</dbReference>
<proteinExistence type="inferred from homology"/>
<dbReference type="InterPro" id="IPR023397">
    <property type="entry name" value="SAM-dep_MeTrfase_MraW_recog"/>
</dbReference>
<evidence type="ECO:0000256" key="5">
    <source>
        <dbReference type="ARBA" id="ARBA00022691"/>
    </source>
</evidence>
<reference evidence="7 8" key="1">
    <citation type="submission" date="2018-05" db="EMBL/GenBank/DDBJ databases">
        <title>Spiribacter halobius sp. nov., a moderately halophilic bacterium isolated from marine solar saltern.</title>
        <authorList>
            <person name="Zheng W.-S."/>
            <person name="Lu D.-C."/>
            <person name="Du Z.-J."/>
        </authorList>
    </citation>
    <scope>NUCLEOTIDE SEQUENCE [LARGE SCALE GENOMIC DNA]</scope>
    <source>
        <strain evidence="7 8">E85</strain>
    </source>
</reference>
<evidence type="ECO:0000313" key="7">
    <source>
        <dbReference type="EMBL" id="PWG65181.1"/>
    </source>
</evidence>
<evidence type="ECO:0000256" key="1">
    <source>
        <dbReference type="ARBA" id="ARBA00010396"/>
    </source>
</evidence>
<evidence type="ECO:0000256" key="2">
    <source>
        <dbReference type="ARBA" id="ARBA00022552"/>
    </source>
</evidence>
<dbReference type="OrthoDB" id="9806637at2"/>
<dbReference type="PANTHER" id="PTHR11265:SF0">
    <property type="entry name" value="12S RRNA N4-METHYLCYTIDINE METHYLTRANSFERASE"/>
    <property type="match status" value="1"/>
</dbReference>
<sequence length="311" mass="33768">MTQTEHRPVMLGPALEALQVRPEGTYVDGTYGRGGHAAALLEHLGPAGRLWVVDRDPDAVALARARHGDDPRVTIVHDSFAGLGEHLHRAGLSGAVSGLLLDLGVSSPQLDDAARGFSFLRDGPLDMRMDNSQGQTAAEWLARVDARTLAGVLRDYGEERHARRIARAIVAARDRGELPSTTARLAALIESAVPGREPGRHPATRSFQAIRIHLNAELEALDRLLEGVCDLLEPGGRFVAISFHSLEDRRVKRFIRRYSEVGDLPPGAGAVPPEREPRLRRIGGARRADADEVAANPRARSAVMRVAERLP</sequence>
<keyword evidence="4 6" id="KW-0808">Transferase</keyword>
<dbReference type="HAMAP" id="MF_01007">
    <property type="entry name" value="16SrRNA_methyltr_H"/>
    <property type="match status" value="1"/>
</dbReference>
<dbReference type="EMBL" id="QFFI01000003">
    <property type="protein sequence ID" value="PWG65181.1"/>
    <property type="molecule type" value="Genomic_DNA"/>
</dbReference>